<proteinExistence type="predicted"/>
<evidence type="ECO:0000313" key="6">
    <source>
        <dbReference type="Proteomes" id="UP000306409"/>
    </source>
</evidence>
<evidence type="ECO:0000259" key="4">
    <source>
        <dbReference type="Pfam" id="PF10145"/>
    </source>
</evidence>
<keyword evidence="3" id="KW-1133">Transmembrane helix</keyword>
<accession>A0A4U7JDN1</accession>
<dbReference type="AlphaFoldDB" id="A0A4U7JDN1"/>
<dbReference type="OrthoDB" id="1677957at2"/>
<keyword evidence="3" id="KW-0472">Membrane</keyword>
<dbReference type="PANTHER" id="PTHR37813:SF1">
    <property type="entry name" value="FELS-2 PROPHAGE PROTEIN"/>
    <property type="match status" value="1"/>
</dbReference>
<sequence length="904" mass="98579">MAGTIKGITIEIGGNTSPLNKALEGVNKNSRNLQSELKQVEKLLKLDPTNTELLEQKQKLLAESVDNTSNKLKTLKQAEAQVQEQVKEGKVSEEQYRAFQREIVQTEISLKKLVQEQEDFNNTLNNTSNELEGVSGKMKDTSKEVNNTSNNFDDAKDKALSFGDVLKANVIGNFIVNGLKNIGSAIKDIAIQANSASGLIQAKLGLTKQEAKDLTSVAKSIWKDGFGENVIDVTNDLAIVKQYLGDISNEELKGVTEKAYTISNVFGTEVNESVKSVKTMMDNFGVSSTEAFDIITVGFQNGLDFSGEFLDTLNEYAPQFASMGLSADEAMKMLKNGVDNGAFSLDKVADAMKEFNIRIMDGSNTTREGLNSIGINYDDLLKKINNGTMTTGQVMQLVIDKLKEQDDATTQNLSGVALFGTQWEDLGKKAVLSLNDVNNGINSISGATDKASQAVKDDLGTKLTTATRGIQEAFAPLAEDLLDMVNNIMPNLKSALQWIVDNSGIVKAGILGIGAGFIVWNVSSTIFGVVEAIKAFRLANEGATIAQAALNLVMNANPIGIIITVIAGLITAIIALWNTNEDFRNALIGIWEGITSTVSGAINKIKGFFNVIIDFVKSNWQGLLLLLVNPFTGAFKLLYDNCESFRNFVDDFVEKVKTAFKTTIDKIVSFFSQLPGRVATQLINLVTKFTEWKANITTWIITNLPMIISSFVGFFAELPSKVWNVINGVIDKFASLKEELIRWANEHLPSFIAKFIEFMMELPNKMINIGMNIVEGIWKGISSAVGWLKDKISGFVGGIVDEIKDSLGIHSPSRVLADEVGKYMAQGIGVGFEDEMNQVSTNMAKAIPVKRQEYASTTSNDTTGVGLKPYGYNQTVNIYSPTPLTPAEVARQTRNASRKMVLGV</sequence>
<dbReference type="RefSeq" id="WP_137698750.1">
    <property type="nucleotide sequence ID" value="NZ_CP061336.1"/>
</dbReference>
<keyword evidence="1" id="KW-1188">Viral release from host cell</keyword>
<evidence type="ECO:0000256" key="1">
    <source>
        <dbReference type="ARBA" id="ARBA00022612"/>
    </source>
</evidence>
<dbReference type="KEGG" id="rher:EHE19_019150"/>
<dbReference type="EMBL" id="CP061336">
    <property type="protein sequence ID" value="QNU66915.1"/>
    <property type="molecule type" value="Genomic_DNA"/>
</dbReference>
<protein>
    <submittedName>
        <fullName evidence="5">Phage tail tape measure protein</fullName>
    </submittedName>
</protein>
<dbReference type="Proteomes" id="UP000306409">
    <property type="component" value="Chromosome"/>
</dbReference>
<dbReference type="InterPro" id="IPR010090">
    <property type="entry name" value="Phage_tape_meas"/>
</dbReference>
<evidence type="ECO:0000256" key="2">
    <source>
        <dbReference type="SAM" id="MobiDB-lite"/>
    </source>
</evidence>
<reference evidence="5 6" key="1">
    <citation type="submission" date="2020-09" db="EMBL/GenBank/DDBJ databases">
        <title>Characterization and genome sequencing of Ruminiclostridium sp. nov. MA18.</title>
        <authorList>
            <person name="Rettenmaier R."/>
            <person name="Kowollik M.-L."/>
            <person name="Liebl W."/>
            <person name="Zverlov V."/>
        </authorList>
    </citation>
    <scope>NUCLEOTIDE SEQUENCE [LARGE SCALE GENOMIC DNA]</scope>
    <source>
        <strain evidence="5 6">MA18</strain>
    </source>
</reference>
<evidence type="ECO:0000256" key="3">
    <source>
        <dbReference type="SAM" id="Phobius"/>
    </source>
</evidence>
<feature type="region of interest" description="Disordered" evidence="2">
    <location>
        <begin position="123"/>
        <end position="142"/>
    </location>
</feature>
<dbReference type="Pfam" id="PF10145">
    <property type="entry name" value="PhageMin_Tail"/>
    <property type="match status" value="1"/>
</dbReference>
<evidence type="ECO:0000313" key="5">
    <source>
        <dbReference type="EMBL" id="QNU66915.1"/>
    </source>
</evidence>
<organism evidence="5 6">
    <name type="scientific">Ruminiclostridium herbifermentans</name>
    <dbReference type="NCBI Taxonomy" id="2488810"/>
    <lineage>
        <taxon>Bacteria</taxon>
        <taxon>Bacillati</taxon>
        <taxon>Bacillota</taxon>
        <taxon>Clostridia</taxon>
        <taxon>Eubacteriales</taxon>
        <taxon>Oscillospiraceae</taxon>
        <taxon>Ruminiclostridium</taxon>
    </lineage>
</organism>
<gene>
    <name evidence="5" type="ORF">EHE19_019150</name>
</gene>
<feature type="domain" description="Phage tail tape measure protein" evidence="4">
    <location>
        <begin position="242"/>
        <end position="420"/>
    </location>
</feature>
<feature type="compositionally biased region" description="Low complexity" evidence="2">
    <location>
        <begin position="123"/>
        <end position="132"/>
    </location>
</feature>
<keyword evidence="6" id="KW-1185">Reference proteome</keyword>
<dbReference type="PANTHER" id="PTHR37813">
    <property type="entry name" value="FELS-2 PROPHAGE PROTEIN"/>
    <property type="match status" value="1"/>
</dbReference>
<name>A0A4U7JDN1_9FIRM</name>
<feature type="transmembrane region" description="Helical" evidence="3">
    <location>
        <begin position="559"/>
        <end position="577"/>
    </location>
</feature>
<keyword evidence="3" id="KW-0812">Transmembrane</keyword>